<evidence type="ECO:0000256" key="3">
    <source>
        <dbReference type="ARBA" id="ARBA00023002"/>
    </source>
</evidence>
<dbReference type="PANTHER" id="PTHR43774:SF1">
    <property type="entry name" value="PEPTIDE METHIONINE SULFOXIDE REDUCTASE MSRA 2"/>
    <property type="match status" value="1"/>
</dbReference>
<sequence>FWKPELFFSELEGVLATRVGYTGGDSPAPTYDSVCDGDGHTEAIRVVFDPTVLPYDTLLAHFFDVSGTRAFKARPKAQYKSAVWVVDETQRAAVEASIARLSAAIGDDGAVVTEVLDFKSWADAEERHQNYMRK</sequence>
<dbReference type="Proteomes" id="UP000002009">
    <property type="component" value="Chromosome 4"/>
</dbReference>
<dbReference type="OrthoDB" id="77405at2759"/>
<dbReference type="Gene3D" id="3.30.1060.10">
    <property type="entry name" value="Peptide methionine sulphoxide reductase MsrA"/>
    <property type="match status" value="1"/>
</dbReference>
<dbReference type="EMBL" id="CP001325">
    <property type="protein sequence ID" value="ACO62760.1"/>
    <property type="molecule type" value="Genomic_DNA"/>
</dbReference>
<dbReference type="KEGG" id="mis:MICPUN_76794"/>
<dbReference type="InterPro" id="IPR036509">
    <property type="entry name" value="Met_Sox_Rdtase_MsrA_sf"/>
</dbReference>
<protein>
    <recommendedName>
        <fullName evidence="2">peptide-methionine (S)-S-oxide reductase</fullName>
        <ecNumber evidence="2">1.8.4.11</ecNumber>
    </recommendedName>
    <alternativeName>
        <fullName evidence="4">Peptide-methionine (S)-S-oxide reductase</fullName>
    </alternativeName>
</protein>
<dbReference type="InParanoid" id="C1E4Q7"/>
<dbReference type="eggNOG" id="KOG1635">
    <property type="taxonomic scope" value="Eukaryota"/>
</dbReference>
<dbReference type="GO" id="GO:0008113">
    <property type="term" value="F:peptide-methionine (S)-S-oxide reductase activity"/>
    <property type="evidence" value="ECO:0007669"/>
    <property type="project" value="UniProtKB-EC"/>
</dbReference>
<feature type="non-terminal residue" evidence="6">
    <location>
        <position position="1"/>
    </location>
</feature>
<dbReference type="RefSeq" id="XP_002501502.1">
    <property type="nucleotide sequence ID" value="XM_002501456.1"/>
</dbReference>
<dbReference type="GeneID" id="8243190"/>
<dbReference type="EC" id="1.8.4.11" evidence="2"/>
<dbReference type="InterPro" id="IPR002569">
    <property type="entry name" value="Met_Sox_Rdtase_MsrA_dom"/>
</dbReference>
<feature type="domain" description="Peptide methionine sulphoxide reductase MsrA" evidence="5">
    <location>
        <begin position="1"/>
        <end position="134"/>
    </location>
</feature>
<dbReference type="OMA" id="YKSAIWY"/>
<dbReference type="Pfam" id="PF01625">
    <property type="entry name" value="PMSR"/>
    <property type="match status" value="1"/>
</dbReference>
<name>C1E4Q7_MICCC</name>
<evidence type="ECO:0000256" key="4">
    <source>
        <dbReference type="ARBA" id="ARBA00030643"/>
    </source>
</evidence>
<evidence type="ECO:0000313" key="7">
    <source>
        <dbReference type="Proteomes" id="UP000002009"/>
    </source>
</evidence>
<dbReference type="AlphaFoldDB" id="C1E4Q7"/>
<evidence type="ECO:0000313" key="6">
    <source>
        <dbReference type="EMBL" id="ACO62760.1"/>
    </source>
</evidence>
<dbReference type="SUPFAM" id="SSF55068">
    <property type="entry name" value="Peptide methionine sulfoxide reductase"/>
    <property type="match status" value="1"/>
</dbReference>
<keyword evidence="7" id="KW-1185">Reference proteome</keyword>
<gene>
    <name evidence="6" type="ORF">MICPUN_76794</name>
</gene>
<keyword evidence="3" id="KW-0560">Oxidoreductase</keyword>
<reference evidence="6 7" key="1">
    <citation type="journal article" date="2009" name="Science">
        <title>Green evolution and dynamic adaptations revealed by genomes of the marine picoeukaryotes Micromonas.</title>
        <authorList>
            <person name="Worden A.Z."/>
            <person name="Lee J.H."/>
            <person name="Mock T."/>
            <person name="Rouze P."/>
            <person name="Simmons M.P."/>
            <person name="Aerts A.L."/>
            <person name="Allen A.E."/>
            <person name="Cuvelier M.L."/>
            <person name="Derelle E."/>
            <person name="Everett M.V."/>
            <person name="Foulon E."/>
            <person name="Grimwood J."/>
            <person name="Gundlach H."/>
            <person name="Henrissat B."/>
            <person name="Napoli C."/>
            <person name="McDonald S.M."/>
            <person name="Parker M.S."/>
            <person name="Rombauts S."/>
            <person name="Salamov A."/>
            <person name="Von Dassow P."/>
            <person name="Badger J.H."/>
            <person name="Coutinho P.M."/>
            <person name="Demir E."/>
            <person name="Dubchak I."/>
            <person name="Gentemann C."/>
            <person name="Eikrem W."/>
            <person name="Gready J.E."/>
            <person name="John U."/>
            <person name="Lanier W."/>
            <person name="Lindquist E.A."/>
            <person name="Lucas S."/>
            <person name="Mayer K.F."/>
            <person name="Moreau H."/>
            <person name="Not F."/>
            <person name="Otillar R."/>
            <person name="Panaud O."/>
            <person name="Pangilinan J."/>
            <person name="Paulsen I."/>
            <person name="Piegu B."/>
            <person name="Poliakov A."/>
            <person name="Robbens S."/>
            <person name="Schmutz J."/>
            <person name="Toulza E."/>
            <person name="Wyss T."/>
            <person name="Zelensky A."/>
            <person name="Zhou K."/>
            <person name="Armbrust E.V."/>
            <person name="Bhattacharya D."/>
            <person name="Goodenough U.W."/>
            <person name="Van de Peer Y."/>
            <person name="Grigoriev I.V."/>
        </authorList>
    </citation>
    <scope>NUCLEOTIDE SEQUENCE [LARGE SCALE GENOMIC DNA]</scope>
    <source>
        <strain evidence="7">RCC299 / NOUM17</strain>
    </source>
</reference>
<organism evidence="6 7">
    <name type="scientific">Micromonas commoda (strain RCC299 / NOUM17 / CCMP2709)</name>
    <name type="common">Picoplanktonic green alga</name>
    <dbReference type="NCBI Taxonomy" id="296587"/>
    <lineage>
        <taxon>Eukaryota</taxon>
        <taxon>Viridiplantae</taxon>
        <taxon>Chlorophyta</taxon>
        <taxon>Mamiellophyceae</taxon>
        <taxon>Mamiellales</taxon>
        <taxon>Mamiellaceae</taxon>
        <taxon>Micromonas</taxon>
    </lineage>
</organism>
<evidence type="ECO:0000256" key="2">
    <source>
        <dbReference type="ARBA" id="ARBA00012502"/>
    </source>
</evidence>
<comment type="similarity">
    <text evidence="1">Belongs to the MsrA Met sulfoxide reductase family.</text>
</comment>
<dbReference type="PANTHER" id="PTHR43774">
    <property type="entry name" value="PEPTIDE METHIONINE SULFOXIDE REDUCTASE"/>
    <property type="match status" value="1"/>
</dbReference>
<evidence type="ECO:0000259" key="5">
    <source>
        <dbReference type="Pfam" id="PF01625"/>
    </source>
</evidence>
<accession>C1E4Q7</accession>
<dbReference type="STRING" id="296587.C1E4Q7"/>
<evidence type="ECO:0000256" key="1">
    <source>
        <dbReference type="ARBA" id="ARBA00005591"/>
    </source>
</evidence>
<feature type="non-terminal residue" evidence="6">
    <location>
        <position position="134"/>
    </location>
</feature>
<proteinExistence type="inferred from homology"/>